<gene>
    <name evidence="1" type="ORF">FHX64_002474</name>
</gene>
<organism evidence="1 2">
    <name type="scientific">Microbacter margulisiae</name>
    <dbReference type="NCBI Taxonomy" id="1350067"/>
    <lineage>
        <taxon>Bacteria</taxon>
        <taxon>Pseudomonadati</taxon>
        <taxon>Bacteroidota</taxon>
        <taxon>Bacteroidia</taxon>
        <taxon>Bacteroidales</taxon>
        <taxon>Porphyromonadaceae</taxon>
        <taxon>Microbacter</taxon>
    </lineage>
</organism>
<sequence length="286" mass="32662">MNYSSVLRLLMIWCLILMPLFGIAQNEQVIVGQIIDGTTLHPVANATIRFSKTLIVAHSNSEGYFFLRSDGSHTKVDFSAQGYASRHLRIKPNRSAVINIKLRPLKVSELPLEVCRQDTVAKSIILQVIQHKPVNNPEVGFHPSTESERLKAYVYHLPPDWIQGTQVADAATYSIDSLCSLPLFTEDRIYRQPDFPSVREDKELFFNKELSVSPLGKEYVRRLVGLLLPHQNFYDNKVILLGHYFISPIADNAILHYAYFMKDSDVVQGRKIYTIGFLPLRRNDFV</sequence>
<dbReference type="RefSeq" id="WP_183414041.1">
    <property type="nucleotide sequence ID" value="NZ_JACHYB010000002.1"/>
</dbReference>
<evidence type="ECO:0000313" key="1">
    <source>
        <dbReference type="EMBL" id="MBB3188276.1"/>
    </source>
</evidence>
<keyword evidence="2" id="KW-1185">Reference proteome</keyword>
<protein>
    <recommendedName>
        <fullName evidence="3">Carboxypeptidase-like regulatory domain-containing protein</fullName>
    </recommendedName>
</protein>
<dbReference type="InterPro" id="IPR008969">
    <property type="entry name" value="CarboxyPept-like_regulatory"/>
</dbReference>
<dbReference type="AlphaFoldDB" id="A0A7W5DSI9"/>
<dbReference type="Gene3D" id="2.60.40.1120">
    <property type="entry name" value="Carboxypeptidase-like, regulatory domain"/>
    <property type="match status" value="1"/>
</dbReference>
<name>A0A7W5DSI9_9PORP</name>
<proteinExistence type="predicted"/>
<accession>A0A7W5DSI9</accession>
<dbReference type="EMBL" id="JACHYB010000002">
    <property type="protein sequence ID" value="MBB3188276.1"/>
    <property type="molecule type" value="Genomic_DNA"/>
</dbReference>
<evidence type="ECO:0008006" key="3">
    <source>
        <dbReference type="Google" id="ProtNLM"/>
    </source>
</evidence>
<reference evidence="1 2" key="1">
    <citation type="submission" date="2020-08" db="EMBL/GenBank/DDBJ databases">
        <title>Genomic Encyclopedia of Type Strains, Phase IV (KMG-IV): sequencing the most valuable type-strain genomes for metagenomic binning, comparative biology and taxonomic classification.</title>
        <authorList>
            <person name="Goeker M."/>
        </authorList>
    </citation>
    <scope>NUCLEOTIDE SEQUENCE [LARGE SCALE GENOMIC DNA]</scope>
    <source>
        <strain evidence="1 2">DSM 27471</strain>
    </source>
</reference>
<evidence type="ECO:0000313" key="2">
    <source>
        <dbReference type="Proteomes" id="UP000544222"/>
    </source>
</evidence>
<dbReference type="SUPFAM" id="SSF49464">
    <property type="entry name" value="Carboxypeptidase regulatory domain-like"/>
    <property type="match status" value="1"/>
</dbReference>
<comment type="caution">
    <text evidence="1">The sequence shown here is derived from an EMBL/GenBank/DDBJ whole genome shotgun (WGS) entry which is preliminary data.</text>
</comment>
<dbReference type="Proteomes" id="UP000544222">
    <property type="component" value="Unassembled WGS sequence"/>
</dbReference>